<organism evidence="2 3">
    <name type="scientific">Cyclotella cryptica</name>
    <dbReference type="NCBI Taxonomy" id="29204"/>
    <lineage>
        <taxon>Eukaryota</taxon>
        <taxon>Sar</taxon>
        <taxon>Stramenopiles</taxon>
        <taxon>Ochrophyta</taxon>
        <taxon>Bacillariophyta</taxon>
        <taxon>Coscinodiscophyceae</taxon>
        <taxon>Thalassiosirophycidae</taxon>
        <taxon>Stephanodiscales</taxon>
        <taxon>Stephanodiscaceae</taxon>
        <taxon>Cyclotella</taxon>
    </lineage>
</organism>
<feature type="compositionally biased region" description="Low complexity" evidence="1">
    <location>
        <begin position="39"/>
        <end position="54"/>
    </location>
</feature>
<sequence>MAPTSNDNEDWLSSLARKAASSDIHTKHSASKKKKAKGGIDALSSKSSSLALSTKAERIQHREEKRKKREERKQKLEEARRDRLAKKKQAQIQLQRSAVSSNSNPSDTRRGKNIGVHSEKTPRRGGMTPSSKRALEKLSTTLASTVSPILKQSNHSRHRPDFVNGLPPPPKGKATKQSTIHPHSSELQPRIRDYNGQGLARPSMYLPFNDAAFVPKLEEEFAEHIPGFFGKAKKGAGKRQREEEDVMLWRKRLEEKRGNDGAGGGKKKKRTTDGLAMF</sequence>
<evidence type="ECO:0000256" key="1">
    <source>
        <dbReference type="SAM" id="MobiDB-lite"/>
    </source>
</evidence>
<feature type="region of interest" description="Disordered" evidence="1">
    <location>
        <begin position="252"/>
        <end position="278"/>
    </location>
</feature>
<dbReference type="Proteomes" id="UP001516023">
    <property type="component" value="Unassembled WGS sequence"/>
</dbReference>
<keyword evidence="3" id="KW-1185">Reference proteome</keyword>
<feature type="region of interest" description="Disordered" evidence="1">
    <location>
        <begin position="18"/>
        <end position="131"/>
    </location>
</feature>
<dbReference type="AlphaFoldDB" id="A0ABD3PRJ6"/>
<protein>
    <recommendedName>
        <fullName evidence="4">Ribosome biogenesis protein NOP53</fullName>
    </recommendedName>
</protein>
<feature type="compositionally biased region" description="Basic and acidic residues" evidence="1">
    <location>
        <begin position="71"/>
        <end position="82"/>
    </location>
</feature>
<accession>A0ABD3PRJ6</accession>
<comment type="caution">
    <text evidence="2">The sequence shown here is derived from an EMBL/GenBank/DDBJ whole genome shotgun (WGS) entry which is preliminary data.</text>
</comment>
<reference evidence="2 3" key="1">
    <citation type="journal article" date="2020" name="G3 (Bethesda)">
        <title>Improved Reference Genome for Cyclotella cryptica CCMP332, a Model for Cell Wall Morphogenesis, Salinity Adaptation, and Lipid Production in Diatoms (Bacillariophyta).</title>
        <authorList>
            <person name="Roberts W.R."/>
            <person name="Downey K.M."/>
            <person name="Ruck E.C."/>
            <person name="Traller J.C."/>
            <person name="Alverson A.J."/>
        </authorList>
    </citation>
    <scope>NUCLEOTIDE SEQUENCE [LARGE SCALE GENOMIC DNA]</scope>
    <source>
        <strain evidence="2 3">CCMP332</strain>
    </source>
</reference>
<evidence type="ECO:0008006" key="4">
    <source>
        <dbReference type="Google" id="ProtNLM"/>
    </source>
</evidence>
<name>A0ABD3PRJ6_9STRA</name>
<evidence type="ECO:0000313" key="2">
    <source>
        <dbReference type="EMBL" id="KAL3790689.1"/>
    </source>
</evidence>
<feature type="compositionally biased region" description="Basic residues" evidence="1">
    <location>
        <begin position="27"/>
        <end position="37"/>
    </location>
</feature>
<feature type="compositionally biased region" description="Polar residues" evidence="1">
    <location>
        <begin position="96"/>
        <end position="106"/>
    </location>
</feature>
<proteinExistence type="predicted"/>
<dbReference type="EMBL" id="JABMIG020000124">
    <property type="protein sequence ID" value="KAL3790689.1"/>
    <property type="molecule type" value="Genomic_DNA"/>
</dbReference>
<evidence type="ECO:0000313" key="3">
    <source>
        <dbReference type="Proteomes" id="UP001516023"/>
    </source>
</evidence>
<gene>
    <name evidence="2" type="ORF">HJC23_009789</name>
</gene>